<accession>A0A3P9A174</accession>
<dbReference type="InterPro" id="IPR036426">
    <property type="entry name" value="Bulb-type_lectin_dom_sf"/>
</dbReference>
<dbReference type="InterPro" id="IPR001480">
    <property type="entry name" value="Bulb-type_lectin_dom"/>
</dbReference>
<protein>
    <recommendedName>
        <fullName evidence="1">Bulb-type lectin domain-containing protein</fullName>
    </recommendedName>
</protein>
<reference evidence="2" key="2">
    <citation type="submission" date="2020-02" db="EMBL/GenBank/DDBJ databases">
        <title>Esox lucius (northern pike) genome, fEsoLuc1, primary haplotype.</title>
        <authorList>
            <person name="Myers G."/>
            <person name="Karagic N."/>
            <person name="Meyer A."/>
            <person name="Pippel M."/>
            <person name="Reichard M."/>
            <person name="Winkler S."/>
            <person name="Tracey A."/>
            <person name="Sims Y."/>
            <person name="Howe K."/>
            <person name="Rhie A."/>
            <person name="Formenti G."/>
            <person name="Durbin R."/>
            <person name="Fedrigo O."/>
            <person name="Jarvis E.D."/>
        </authorList>
    </citation>
    <scope>NUCLEOTIDE SEQUENCE [LARGE SCALE GENOMIC DNA]</scope>
</reference>
<dbReference type="SUPFAM" id="SSF51110">
    <property type="entry name" value="alpha-D-mannose-specific plant lectins"/>
    <property type="match status" value="1"/>
</dbReference>
<dbReference type="AlphaFoldDB" id="A0A3P9A174"/>
<feature type="domain" description="Bulb-type lectin" evidence="1">
    <location>
        <begin position="28"/>
        <end position="136"/>
    </location>
</feature>
<name>A0A3P9A174_ESOLU</name>
<reference evidence="3" key="1">
    <citation type="journal article" date="2014" name="PLoS ONE">
        <title>The genome and linkage map of the northern pike (Esox lucius): conserved synteny revealed between the salmonid sister group and the Neoteleostei.</title>
        <authorList>
            <person name="Rondeau E.B."/>
            <person name="Minkley D.R."/>
            <person name="Leong J.S."/>
            <person name="Messmer A.M."/>
            <person name="Jantzen J.R."/>
            <person name="von Schalburg K.R."/>
            <person name="Lemon C."/>
            <person name="Bird N.H."/>
            <person name="Koop B.F."/>
        </authorList>
    </citation>
    <scope>NUCLEOTIDE SEQUENCE</scope>
</reference>
<dbReference type="SMART" id="SM00108">
    <property type="entry name" value="B_lectin"/>
    <property type="match status" value="1"/>
</dbReference>
<dbReference type="GeneTree" id="ENSGT00390000004989"/>
<dbReference type="OrthoDB" id="1884773at2759"/>
<organism evidence="2 3">
    <name type="scientific">Esox lucius</name>
    <name type="common">Northern pike</name>
    <dbReference type="NCBI Taxonomy" id="8010"/>
    <lineage>
        <taxon>Eukaryota</taxon>
        <taxon>Metazoa</taxon>
        <taxon>Chordata</taxon>
        <taxon>Craniata</taxon>
        <taxon>Vertebrata</taxon>
        <taxon>Euteleostomi</taxon>
        <taxon>Actinopterygii</taxon>
        <taxon>Neopterygii</taxon>
        <taxon>Teleostei</taxon>
        <taxon>Protacanthopterygii</taxon>
        <taxon>Esociformes</taxon>
        <taxon>Esocidae</taxon>
        <taxon>Esox</taxon>
    </lineage>
</organism>
<keyword evidence="3" id="KW-1185">Reference proteome</keyword>
<reference evidence="2" key="4">
    <citation type="submission" date="2025-09" db="UniProtKB">
        <authorList>
            <consortium name="Ensembl"/>
        </authorList>
    </citation>
    <scope>IDENTIFICATION</scope>
</reference>
<dbReference type="Bgee" id="ENSELUG00000013061">
    <property type="expression patterns" value="Expressed in embryo and 14 other cell types or tissues"/>
</dbReference>
<evidence type="ECO:0000313" key="2">
    <source>
        <dbReference type="Ensembl" id="ENSELUP00000034479.2"/>
    </source>
</evidence>
<evidence type="ECO:0000313" key="3">
    <source>
        <dbReference type="Proteomes" id="UP000265140"/>
    </source>
</evidence>
<dbReference type="KEGG" id="els:105010264"/>
<dbReference type="PROSITE" id="PS50927">
    <property type="entry name" value="BULB_LECTIN"/>
    <property type="match status" value="1"/>
</dbReference>
<dbReference type="Ensembl" id="ENSELUT00000021272.3">
    <property type="protein sequence ID" value="ENSELUP00000034479.2"/>
    <property type="gene ID" value="ENSELUG00000013061.3"/>
</dbReference>
<dbReference type="Gene3D" id="2.90.10.10">
    <property type="entry name" value="Bulb-type lectin domain"/>
    <property type="match status" value="2"/>
</dbReference>
<sequence length="136" mass="15010">MPCNSTSHITSQRASLQSAAEKYLIMCTNYMSVGRILFKGDYLLSNNRKSKAIFQDDGNFVVYTNERAVWASNTANTDALQVIMQGDGNLVMYTNQKPIWSSHTSGGNKDVLPFLRLNDEGVLVITLGGGVIWKSV</sequence>
<reference evidence="2" key="3">
    <citation type="submission" date="2025-08" db="UniProtKB">
        <authorList>
            <consortium name="Ensembl"/>
        </authorList>
    </citation>
    <scope>IDENTIFICATION</scope>
</reference>
<dbReference type="RefSeq" id="XP_012994850.2">
    <property type="nucleotide sequence ID" value="XM_013139396.3"/>
</dbReference>
<dbReference type="Proteomes" id="UP000265140">
    <property type="component" value="Chromosome 20"/>
</dbReference>
<dbReference type="GeneID" id="105010264"/>
<proteinExistence type="predicted"/>
<evidence type="ECO:0000259" key="1">
    <source>
        <dbReference type="PROSITE" id="PS50927"/>
    </source>
</evidence>